<reference evidence="1 2" key="1">
    <citation type="submission" date="2019-01" db="EMBL/GenBank/DDBJ databases">
        <title>Ancylomarina salipaludis sp. nov., isolated from a salt marsh.</title>
        <authorList>
            <person name="Yoon J.-H."/>
        </authorList>
    </citation>
    <scope>NUCLEOTIDE SEQUENCE [LARGE SCALE GENOMIC DNA]</scope>
    <source>
        <strain evidence="1 2">SHSM-M15</strain>
    </source>
</reference>
<accession>A0A4Q1JPW8</accession>
<proteinExistence type="predicted"/>
<gene>
    <name evidence="1" type="ORF">EO244_00560</name>
</gene>
<evidence type="ECO:0000313" key="1">
    <source>
        <dbReference type="EMBL" id="RXQ97413.1"/>
    </source>
</evidence>
<evidence type="ECO:0000313" key="2">
    <source>
        <dbReference type="Proteomes" id="UP000289703"/>
    </source>
</evidence>
<dbReference type="Proteomes" id="UP000289703">
    <property type="component" value="Unassembled WGS sequence"/>
</dbReference>
<sequence length="81" mass="9593">MNRKNLLSLHEAMVVALITFPGRQASFEQIAEFIEKRNLFPIRRGNITLSKQIELRAIQSKGRYHHLFEDLGEDRIRLRNF</sequence>
<comment type="caution">
    <text evidence="1">The sequence shown here is derived from an EMBL/GenBank/DDBJ whole genome shotgun (WGS) entry which is preliminary data.</text>
</comment>
<protein>
    <submittedName>
        <fullName evidence="1">Uncharacterized protein</fullName>
    </submittedName>
</protein>
<dbReference type="RefSeq" id="WP_129251908.1">
    <property type="nucleotide sequence ID" value="NZ_SAXA01000001.1"/>
</dbReference>
<keyword evidence="2" id="KW-1185">Reference proteome</keyword>
<name>A0A4Q1JPW8_9BACT</name>
<dbReference type="AlphaFoldDB" id="A0A4Q1JPW8"/>
<dbReference type="OrthoDB" id="773232at2"/>
<organism evidence="1 2">
    <name type="scientific">Ancylomarina salipaludis</name>
    <dbReference type="NCBI Taxonomy" id="2501299"/>
    <lineage>
        <taxon>Bacteria</taxon>
        <taxon>Pseudomonadati</taxon>
        <taxon>Bacteroidota</taxon>
        <taxon>Bacteroidia</taxon>
        <taxon>Marinilabiliales</taxon>
        <taxon>Marinifilaceae</taxon>
        <taxon>Ancylomarina</taxon>
    </lineage>
</organism>
<dbReference type="EMBL" id="SAXA01000001">
    <property type="protein sequence ID" value="RXQ97413.1"/>
    <property type="molecule type" value="Genomic_DNA"/>
</dbReference>